<accession>A0A1L5P4Y6</accession>
<evidence type="ECO:0000313" key="3">
    <source>
        <dbReference type="Proteomes" id="UP000185109"/>
    </source>
</evidence>
<protein>
    <submittedName>
        <fullName evidence="2">Uncharacterized protein</fullName>
    </submittedName>
</protein>
<keyword evidence="1" id="KW-0812">Transmembrane</keyword>
<dbReference type="EMBL" id="CP017241">
    <property type="protein sequence ID" value="APO75201.1"/>
    <property type="molecule type" value="Genomic_DNA"/>
</dbReference>
<dbReference type="Proteomes" id="UP000185109">
    <property type="component" value="Chromosome"/>
</dbReference>
<reference evidence="2 3" key="1">
    <citation type="submission" date="2016-09" db="EMBL/GenBank/DDBJ databases">
        <title>The complete genome sequences of Rhizobium gallicum, symbiovars gallicum and phaseoli, symbionts associated to common bean (Phaseolus vulgaris).</title>
        <authorList>
            <person name="Bustos P."/>
            <person name="Santamaria R.I."/>
            <person name="Perez-Carrascal O.M."/>
            <person name="Juarez S."/>
            <person name="Lozano L."/>
            <person name="Martinez-Flores I."/>
            <person name="Martinez-Romero E."/>
            <person name="Cevallos M."/>
            <person name="Romero D."/>
            <person name="Davila G."/>
            <person name="Gonzalez V."/>
        </authorList>
    </citation>
    <scope>NUCLEOTIDE SEQUENCE [LARGE SCALE GENOMIC DNA]</scope>
    <source>
        <strain evidence="2 3">8C-3</strain>
    </source>
</reference>
<organism evidence="2 3">
    <name type="scientific">Rhizobium etli 8C-3</name>
    <dbReference type="NCBI Taxonomy" id="538025"/>
    <lineage>
        <taxon>Bacteria</taxon>
        <taxon>Pseudomonadati</taxon>
        <taxon>Pseudomonadota</taxon>
        <taxon>Alphaproteobacteria</taxon>
        <taxon>Hyphomicrobiales</taxon>
        <taxon>Rhizobiaceae</taxon>
        <taxon>Rhizobium/Agrobacterium group</taxon>
        <taxon>Rhizobium</taxon>
    </lineage>
</organism>
<gene>
    <name evidence="2" type="ORF">AM571_CH02392</name>
</gene>
<dbReference type="AlphaFoldDB" id="A0A1L5P4Y6"/>
<keyword evidence="1" id="KW-1133">Transmembrane helix</keyword>
<evidence type="ECO:0000313" key="2">
    <source>
        <dbReference type="EMBL" id="APO75201.1"/>
    </source>
</evidence>
<evidence type="ECO:0000256" key="1">
    <source>
        <dbReference type="SAM" id="Phobius"/>
    </source>
</evidence>
<feature type="transmembrane region" description="Helical" evidence="1">
    <location>
        <begin position="55"/>
        <end position="75"/>
    </location>
</feature>
<sequence>MSDKQLTRLHQILRRDGAGHRGATPTYRAAVHRRRSQDRTRSFLSRQARWWGRRVVRDIAIVAAIAVVGLLYSLFTADGEWQEARAKSEADGPIVANIVSSLLHPTRFYRGFSKPSE</sequence>
<name>A0A1L5P4Y6_RHIET</name>
<keyword evidence="1" id="KW-0472">Membrane</keyword>
<proteinExistence type="predicted"/>